<gene>
    <name evidence="8" type="ORF">IHE55_28915</name>
</gene>
<dbReference type="InterPro" id="IPR036259">
    <property type="entry name" value="MFS_trans_sf"/>
</dbReference>
<accession>A0ABS0NTR1</accession>
<protein>
    <submittedName>
        <fullName evidence="8">MFS transporter</fullName>
    </submittedName>
</protein>
<keyword evidence="4 7" id="KW-1133">Transmembrane helix</keyword>
<evidence type="ECO:0000256" key="2">
    <source>
        <dbReference type="ARBA" id="ARBA00022475"/>
    </source>
</evidence>
<feature type="transmembrane region" description="Helical" evidence="7">
    <location>
        <begin position="284"/>
        <end position="302"/>
    </location>
</feature>
<evidence type="ECO:0000256" key="1">
    <source>
        <dbReference type="ARBA" id="ARBA00004651"/>
    </source>
</evidence>
<feature type="transmembrane region" description="Helical" evidence="7">
    <location>
        <begin position="12"/>
        <end position="34"/>
    </location>
</feature>
<feature type="transmembrane region" description="Helical" evidence="7">
    <location>
        <begin position="254"/>
        <end position="272"/>
    </location>
</feature>
<feature type="region of interest" description="Disordered" evidence="6">
    <location>
        <begin position="450"/>
        <end position="470"/>
    </location>
</feature>
<evidence type="ECO:0000313" key="8">
    <source>
        <dbReference type="EMBL" id="MBH5338586.1"/>
    </source>
</evidence>
<dbReference type="PANTHER" id="PTHR23513:SF6">
    <property type="entry name" value="MAJOR FACILITATOR SUPERFAMILY ASSOCIATED DOMAIN-CONTAINING PROTEIN"/>
    <property type="match status" value="1"/>
</dbReference>
<keyword evidence="2" id="KW-1003">Cell membrane</keyword>
<reference evidence="8 9" key="1">
    <citation type="submission" date="2020-09" db="EMBL/GenBank/DDBJ databases">
        <title>Biosynthesis of the nuclear factor of activated T cells inhibitor NFAT-133 and its congeners in Streptomyces pactum.</title>
        <authorList>
            <person name="Zhou W."/>
            <person name="Posri P."/>
            <person name="Abugrain M.E."/>
            <person name="Weisberg A.J."/>
            <person name="Chang J.H."/>
            <person name="Mahmud T."/>
        </authorList>
    </citation>
    <scope>NUCLEOTIDE SEQUENCE [LARGE SCALE GENOMIC DNA]</scope>
    <source>
        <strain evidence="8 9">ATCC 27456</strain>
    </source>
</reference>
<dbReference type="InterPro" id="IPR011701">
    <property type="entry name" value="MFS"/>
</dbReference>
<feature type="transmembrane region" description="Helical" evidence="7">
    <location>
        <begin position="166"/>
        <end position="183"/>
    </location>
</feature>
<evidence type="ECO:0000256" key="7">
    <source>
        <dbReference type="SAM" id="Phobius"/>
    </source>
</evidence>
<keyword evidence="9" id="KW-1185">Reference proteome</keyword>
<evidence type="ECO:0000313" key="9">
    <source>
        <dbReference type="Proteomes" id="UP000807371"/>
    </source>
</evidence>
<organism evidence="8 9">
    <name type="scientific">Streptomyces pactum</name>
    <dbReference type="NCBI Taxonomy" id="68249"/>
    <lineage>
        <taxon>Bacteria</taxon>
        <taxon>Bacillati</taxon>
        <taxon>Actinomycetota</taxon>
        <taxon>Actinomycetes</taxon>
        <taxon>Kitasatosporales</taxon>
        <taxon>Streptomycetaceae</taxon>
        <taxon>Streptomyces</taxon>
    </lineage>
</organism>
<evidence type="ECO:0000256" key="4">
    <source>
        <dbReference type="ARBA" id="ARBA00022989"/>
    </source>
</evidence>
<evidence type="ECO:0000256" key="5">
    <source>
        <dbReference type="ARBA" id="ARBA00023136"/>
    </source>
</evidence>
<feature type="transmembrane region" description="Helical" evidence="7">
    <location>
        <begin position="349"/>
        <end position="368"/>
    </location>
</feature>
<comment type="subcellular location">
    <subcellularLocation>
        <location evidence="1">Cell membrane</location>
        <topology evidence="1">Multi-pass membrane protein</topology>
    </subcellularLocation>
</comment>
<dbReference type="CDD" id="cd06173">
    <property type="entry name" value="MFS_MefA_like"/>
    <property type="match status" value="1"/>
</dbReference>
<feature type="transmembrane region" description="Helical" evidence="7">
    <location>
        <begin position="46"/>
        <end position="69"/>
    </location>
</feature>
<feature type="compositionally biased region" description="Basic residues" evidence="6">
    <location>
        <begin position="455"/>
        <end position="464"/>
    </location>
</feature>
<dbReference type="Gene3D" id="1.20.1250.20">
    <property type="entry name" value="MFS general substrate transporter like domains"/>
    <property type="match status" value="1"/>
</dbReference>
<evidence type="ECO:0000256" key="3">
    <source>
        <dbReference type="ARBA" id="ARBA00022692"/>
    </source>
</evidence>
<dbReference type="Pfam" id="PF07690">
    <property type="entry name" value="MFS_1"/>
    <property type="match status" value="1"/>
</dbReference>
<feature type="transmembrane region" description="Helical" evidence="7">
    <location>
        <begin position="220"/>
        <end position="242"/>
    </location>
</feature>
<dbReference type="Proteomes" id="UP000807371">
    <property type="component" value="Unassembled WGS sequence"/>
</dbReference>
<dbReference type="SUPFAM" id="SSF103473">
    <property type="entry name" value="MFS general substrate transporter"/>
    <property type="match status" value="1"/>
</dbReference>
<comment type="caution">
    <text evidence="8">The sequence shown here is derived from an EMBL/GenBank/DDBJ whole genome shotgun (WGS) entry which is preliminary data.</text>
</comment>
<sequence length="470" mass="49394">MLSVPRDRAWRRLFLAQSIALVGTGLATVALGLLAHDLAGDRAGTVLGTALAIKMVAYVGLAPLIAALTHRMAPRALLVAADLVRAVVAMALPLVTEVWQVYALIFVLQSASAAFAPAFQSLLPRLLPAEEDYTRALSLSRLSYDLEMVLSPALAAVLLTRIDHPTLFLGTVAGFLVSAVLVLRTRVPQAGPRPEARAAGFGDRATRGIRLFLATPRLRALLPLTLAVAAGGSTVLVNTVVHVRDDLGRAARDVPLALGAYGAGSMTAALLLPRLSRRVADRTLMLPAAFASALLLTALAAATRLGPGSWSWPVLLATWAALGLAESAVVTPTGRLIRRSARTADLTSAFAAHFSLSHGCWLLTYPLAGWLGATAGLDGAALVLGAVALAAALAARRLWPAGDPARLAHVHTALGDGHPHLAGARRTGAGWRHTHHFVIDDLHDRWPLRPAGRGRPVRVPRRSGRPTMGA</sequence>
<proteinExistence type="predicted"/>
<dbReference type="PANTHER" id="PTHR23513">
    <property type="entry name" value="INTEGRAL MEMBRANE EFFLUX PROTEIN-RELATED"/>
    <property type="match status" value="1"/>
</dbReference>
<evidence type="ECO:0000256" key="6">
    <source>
        <dbReference type="SAM" id="MobiDB-lite"/>
    </source>
</evidence>
<feature type="transmembrane region" description="Helical" evidence="7">
    <location>
        <begin position="380"/>
        <end position="399"/>
    </location>
</feature>
<keyword evidence="3 7" id="KW-0812">Transmembrane</keyword>
<keyword evidence="5 7" id="KW-0472">Membrane</keyword>
<name>A0ABS0NTR1_9ACTN</name>
<feature type="transmembrane region" description="Helical" evidence="7">
    <location>
        <begin position="314"/>
        <end position="337"/>
    </location>
</feature>
<dbReference type="RefSeq" id="WP_197992381.1">
    <property type="nucleotide sequence ID" value="NZ_JACYXC010000002.1"/>
</dbReference>
<dbReference type="EMBL" id="JACYXC010000002">
    <property type="protein sequence ID" value="MBH5338586.1"/>
    <property type="molecule type" value="Genomic_DNA"/>
</dbReference>